<proteinExistence type="predicted"/>
<name>A0ABW9XQD5_9BACL</name>
<gene>
    <name evidence="1" type="ORF">GT019_13290</name>
</gene>
<accession>A0ABW9XQD5</accession>
<sequence>MTGKGILRCSLIGATLSMLFCEPAHGLATRPARPSAQLVVRSSPDAALASALTLDSKTWNDALAAGAAQPEEYAPVSDVYLTVKDKTYMIDPSYRLYDPANAMAIQLRGETKRQLIAHAAALKSKHYGKLLAWPEAKEIVTMKSIFTVVDLESGLRFEVQRRAGSTHADVQPLTKRDTDVMKRIYEGKWSWRRRAVLVAKDGETIAASMHGMPHGGDGIPDNDFNGHFCIHFLGSSTHKTGSVDPDHQTMVHKAAGKLPQYMRQASPENVAELFFIAINQRDPELMAALFPYRNHDQLTRLKQEAASVIAIRRTSDYAEAASGDLLAVDLPARAVIYRDGFRKAENTFVFHLRRSSIGEAWKIDYVENAL</sequence>
<protein>
    <submittedName>
        <fullName evidence="1">Uncharacterized protein</fullName>
    </submittedName>
</protein>
<dbReference type="EMBL" id="JAAAMV010000009">
    <property type="protein sequence ID" value="NBD24853.1"/>
    <property type="molecule type" value="Genomic_DNA"/>
</dbReference>
<organism evidence="1 2">
    <name type="scientific">Paenibacillus glycinis</name>
    <dbReference type="NCBI Taxonomy" id="2697035"/>
    <lineage>
        <taxon>Bacteria</taxon>
        <taxon>Bacillati</taxon>
        <taxon>Bacillota</taxon>
        <taxon>Bacilli</taxon>
        <taxon>Bacillales</taxon>
        <taxon>Paenibacillaceae</taxon>
        <taxon>Paenibacillus</taxon>
    </lineage>
</organism>
<evidence type="ECO:0000313" key="2">
    <source>
        <dbReference type="Proteomes" id="UP000665561"/>
    </source>
</evidence>
<evidence type="ECO:0000313" key="1">
    <source>
        <dbReference type="EMBL" id="NBD24853.1"/>
    </source>
</evidence>
<dbReference type="RefSeq" id="WP_161743662.1">
    <property type="nucleotide sequence ID" value="NZ_JAAAMV010000009.1"/>
</dbReference>
<reference evidence="1 2" key="1">
    <citation type="submission" date="2020-01" db="EMBL/GenBank/DDBJ databases">
        <title>Paenibacillus soybeanensis sp. nov. isolated from the nodules of soybean (Glycine max(L.) Merr).</title>
        <authorList>
            <person name="Wang H."/>
        </authorList>
    </citation>
    <scope>NUCLEOTIDE SEQUENCE [LARGE SCALE GENOMIC DNA]</scope>
    <source>
        <strain evidence="1 2">T1</strain>
    </source>
</reference>
<dbReference type="Proteomes" id="UP000665561">
    <property type="component" value="Unassembled WGS sequence"/>
</dbReference>
<keyword evidence="2" id="KW-1185">Reference proteome</keyword>
<comment type="caution">
    <text evidence="1">The sequence shown here is derived from an EMBL/GenBank/DDBJ whole genome shotgun (WGS) entry which is preliminary data.</text>
</comment>